<accession>A0A843YP33</accession>
<reference evidence="1 2" key="1">
    <citation type="submission" date="2019-10" db="EMBL/GenBank/DDBJ databases">
        <title>Epibacterium sp. nov., isolated from seawater.</title>
        <authorList>
            <person name="Zhang X."/>
            <person name="Li N."/>
        </authorList>
    </citation>
    <scope>NUCLEOTIDE SEQUENCE [LARGE SCALE GENOMIC DNA]</scope>
    <source>
        <strain evidence="1 2">SM1979</strain>
    </source>
</reference>
<comment type="caution">
    <text evidence="1">The sequence shown here is derived from an EMBL/GenBank/DDBJ whole genome shotgun (WGS) entry which is preliminary data.</text>
</comment>
<dbReference type="EMBL" id="WIBF01000051">
    <property type="protein sequence ID" value="MQQ10903.1"/>
    <property type="molecule type" value="Genomic_DNA"/>
</dbReference>
<sequence>MTGGLDIDGGDLILNAATTGDVDIASTATLDLNDTLTGNLTNAGSTDLAGNITGSLTQSVGTTTVSGSSRVTGGLDIDGGDLILNAATTGDVDIASTATLDLNDTLTGSLTNAGDADIDAAITGSVSNASTLDLAGDITGSLTQSAGTTTVSGVSTVTGGLDITGGALILNAATTGDVDVASTATLDLNDTLTGNLTNVGDADIDATIDG</sequence>
<feature type="non-terminal residue" evidence="1">
    <location>
        <position position="210"/>
    </location>
</feature>
<organism evidence="1 2">
    <name type="scientific">Tritonibacter litoralis</name>
    <dbReference type="NCBI Taxonomy" id="2662264"/>
    <lineage>
        <taxon>Bacteria</taxon>
        <taxon>Pseudomonadati</taxon>
        <taxon>Pseudomonadota</taxon>
        <taxon>Alphaproteobacteria</taxon>
        <taxon>Rhodobacterales</taxon>
        <taxon>Paracoccaceae</taxon>
        <taxon>Tritonibacter</taxon>
    </lineage>
</organism>
<proteinExistence type="predicted"/>
<keyword evidence="2" id="KW-1185">Reference proteome</keyword>
<dbReference type="AlphaFoldDB" id="A0A843YP33"/>
<evidence type="ECO:0000313" key="1">
    <source>
        <dbReference type="EMBL" id="MQQ10903.1"/>
    </source>
</evidence>
<dbReference type="Proteomes" id="UP000444174">
    <property type="component" value="Unassembled WGS sequence"/>
</dbReference>
<name>A0A843YP33_9RHOB</name>
<evidence type="ECO:0000313" key="2">
    <source>
        <dbReference type="Proteomes" id="UP000444174"/>
    </source>
</evidence>
<protein>
    <submittedName>
        <fullName evidence="1">Uncharacterized protein</fullName>
    </submittedName>
</protein>
<gene>
    <name evidence="1" type="ORF">GFB49_20880</name>
</gene>